<dbReference type="Gene3D" id="3.30.70.2190">
    <property type="match status" value="1"/>
</dbReference>
<dbReference type="InterPro" id="IPR036318">
    <property type="entry name" value="FAD-bd_PCMH-like_sf"/>
</dbReference>
<dbReference type="PANTHER" id="PTHR43716">
    <property type="entry name" value="D-2-HYDROXYGLUTARATE DEHYDROGENASE, MITOCHONDRIAL"/>
    <property type="match status" value="1"/>
</dbReference>
<dbReference type="InterPro" id="IPR004113">
    <property type="entry name" value="FAD-bd_oxidored_4_C"/>
</dbReference>
<dbReference type="WBParaSite" id="ALUE_0001272701-mRNA-1">
    <property type="protein sequence ID" value="ALUE_0001272701-mRNA-1"/>
    <property type="gene ID" value="ALUE_0001272701"/>
</dbReference>
<evidence type="ECO:0000256" key="4">
    <source>
        <dbReference type="ARBA" id="ARBA00022827"/>
    </source>
</evidence>
<accession>A0A0M3I6M6</accession>
<evidence type="ECO:0000256" key="8">
    <source>
        <dbReference type="ARBA" id="ARBA00045410"/>
    </source>
</evidence>
<dbReference type="PROSITE" id="PS51387">
    <property type="entry name" value="FAD_PCMH"/>
    <property type="match status" value="1"/>
</dbReference>
<dbReference type="Gene3D" id="1.10.45.10">
    <property type="entry name" value="Vanillyl-alcohol Oxidase, Chain A, domain 4"/>
    <property type="match status" value="1"/>
</dbReference>
<evidence type="ECO:0000259" key="10">
    <source>
        <dbReference type="PROSITE" id="PS51387"/>
    </source>
</evidence>
<dbReference type="InterPro" id="IPR016171">
    <property type="entry name" value="Vanillyl_alc_oxidase_C-sub2"/>
</dbReference>
<evidence type="ECO:0000256" key="7">
    <source>
        <dbReference type="ARBA" id="ARBA00039639"/>
    </source>
</evidence>
<evidence type="ECO:0000256" key="5">
    <source>
        <dbReference type="ARBA" id="ARBA00023002"/>
    </source>
</evidence>
<comment type="function">
    <text evidence="8">Catalyzes the oxidation of D-2-hydroxyglutarate (D-2-HG) to alpha-ketoglutarate. Also catalyzes the oxidation of other D-2-hydroxyacids, such as D-malate (D-MAL) and D-lactate (D-LAC). Exhibits high activities towards D-2-HG and D-MAL but a very weak activity towards D-LAC.</text>
</comment>
<dbReference type="FunFam" id="3.30.70.2190:FF:000001">
    <property type="entry name" value="D-2-hydroxyglutarate dehydrogenase mitochondrial"/>
    <property type="match status" value="1"/>
</dbReference>
<dbReference type="Gene3D" id="3.30.43.10">
    <property type="entry name" value="Uridine Diphospho-n-acetylenolpyruvylglucosamine Reductase, domain 2"/>
    <property type="match status" value="1"/>
</dbReference>
<proteinExistence type="inferred from homology"/>
<evidence type="ECO:0000313" key="12">
    <source>
        <dbReference type="WBParaSite" id="ALUE_0001272701-mRNA-1"/>
    </source>
</evidence>
<dbReference type="FunFam" id="3.30.43.10:FF:000011">
    <property type="entry name" value="D-lactate dehydrogenase (Cytochrome)"/>
    <property type="match status" value="1"/>
</dbReference>
<evidence type="ECO:0000256" key="6">
    <source>
        <dbReference type="ARBA" id="ARBA00039003"/>
    </source>
</evidence>
<keyword evidence="11" id="KW-1185">Reference proteome</keyword>
<dbReference type="InterPro" id="IPR016164">
    <property type="entry name" value="FAD-linked_Oxase-like_C"/>
</dbReference>
<name>A0A0M3I6M6_ASCLU</name>
<comment type="cofactor">
    <cofactor evidence="1">
        <name>FAD</name>
        <dbReference type="ChEBI" id="CHEBI:57692"/>
    </cofactor>
</comment>
<evidence type="ECO:0000256" key="3">
    <source>
        <dbReference type="ARBA" id="ARBA00022630"/>
    </source>
</evidence>
<comment type="similarity">
    <text evidence="2">Belongs to the FAD-binding oxidoreductase/transferase type 4 family.</text>
</comment>
<dbReference type="GO" id="GO:0071949">
    <property type="term" value="F:FAD binding"/>
    <property type="evidence" value="ECO:0007669"/>
    <property type="project" value="InterPro"/>
</dbReference>
<protein>
    <recommendedName>
        <fullName evidence="7">D-2-hydroxyglutarate dehydrogenase, mitochondrial</fullName>
        <ecNumber evidence="6">1.1.99.39</ecNumber>
    </recommendedName>
</protein>
<sequence>MPHKYVMLLSVKCCSVLLRSKRSISTIVPPRRGTYAKIDDADIAHFERFLGKDNVITKDVDEYNIDWMKWFKGSSSCVLFPKSADGVSQILRYCFARRLAIVPQSGNTGLVGGSIPVYDEIVLSLRKLNTHYHFEPQTGVVECDAGIILEDLDNRLAPEGYMVPLDLGAKGSCFIGGNISTAAGGLRMIRFGSLHNHVLGLQVVLPDEKGTIVKFGSGLKKDNTNLHMHHLFIGAEGQLGVVTRIWMNVIPRLPSTQVAMLGVPSFEKCREIVRLSRDRLGEVLSALELIDANSMHCVLEDDSFHPILRSDPAFYILVETIGSDERHDKEKVAKFLDEAMEHGLLVDGVQALSREEASYMWRVREAVPVALARSGYVFKHDVCLPLQHFYTLTEVVKHRLGLDGLKARVFTFGHIGDGNSHLNIVTKGYSPDVADDREEASYMWRVREAVPVALARSGYVFKHDVCLPLQHFYTLTEVVKHRLGLDGLKARVFTFGHIGDGNSHLNIVTKGYSPDVADELYPFIYDWVVINGGSISAEHGIGQLKRPFMGFGKGHEIEIAKRLKEVFDPRRILSPYKML</sequence>
<dbReference type="Gene3D" id="3.30.70.2740">
    <property type="match status" value="2"/>
</dbReference>
<keyword evidence="5" id="KW-0560">Oxidoreductase</keyword>
<dbReference type="GO" id="GO:0051990">
    <property type="term" value="F:(R)-2-hydroxyglutarate dehydrogenase activity"/>
    <property type="evidence" value="ECO:0007669"/>
    <property type="project" value="UniProtKB-EC"/>
</dbReference>
<dbReference type="InterPro" id="IPR016169">
    <property type="entry name" value="FAD-bd_PCMH_sub2"/>
</dbReference>
<dbReference type="SUPFAM" id="SSF55103">
    <property type="entry name" value="FAD-linked oxidases, C-terminal domain"/>
    <property type="match status" value="2"/>
</dbReference>
<dbReference type="AlphaFoldDB" id="A0A0M3I6M6"/>
<evidence type="ECO:0000256" key="1">
    <source>
        <dbReference type="ARBA" id="ARBA00001974"/>
    </source>
</evidence>
<dbReference type="Pfam" id="PF01565">
    <property type="entry name" value="FAD_binding_4"/>
    <property type="match status" value="1"/>
</dbReference>
<dbReference type="Gene3D" id="3.30.465.10">
    <property type="match status" value="1"/>
</dbReference>
<evidence type="ECO:0000313" key="11">
    <source>
        <dbReference type="Proteomes" id="UP000036681"/>
    </source>
</evidence>
<dbReference type="InterPro" id="IPR051264">
    <property type="entry name" value="FAD-oxidored/transferase_4"/>
</dbReference>
<keyword evidence="4" id="KW-0274">FAD</keyword>
<dbReference type="Proteomes" id="UP000036681">
    <property type="component" value="Unplaced"/>
</dbReference>
<evidence type="ECO:0000256" key="9">
    <source>
        <dbReference type="ARBA" id="ARBA00049267"/>
    </source>
</evidence>
<organism evidence="11 12">
    <name type="scientific">Ascaris lumbricoides</name>
    <name type="common">Giant roundworm</name>
    <dbReference type="NCBI Taxonomy" id="6252"/>
    <lineage>
        <taxon>Eukaryota</taxon>
        <taxon>Metazoa</taxon>
        <taxon>Ecdysozoa</taxon>
        <taxon>Nematoda</taxon>
        <taxon>Chromadorea</taxon>
        <taxon>Rhabditida</taxon>
        <taxon>Spirurina</taxon>
        <taxon>Ascaridomorpha</taxon>
        <taxon>Ascaridoidea</taxon>
        <taxon>Ascarididae</taxon>
        <taxon>Ascaris</taxon>
    </lineage>
</organism>
<dbReference type="InterPro" id="IPR016167">
    <property type="entry name" value="FAD-bd_PCMH_sub1"/>
</dbReference>
<reference evidence="12" key="1">
    <citation type="submission" date="2017-02" db="UniProtKB">
        <authorList>
            <consortium name="WormBaseParasite"/>
        </authorList>
    </citation>
    <scope>IDENTIFICATION</scope>
</reference>
<evidence type="ECO:0000256" key="2">
    <source>
        <dbReference type="ARBA" id="ARBA00008000"/>
    </source>
</evidence>
<keyword evidence="3" id="KW-0285">Flavoprotein</keyword>
<feature type="domain" description="FAD-binding PCMH-type" evidence="10">
    <location>
        <begin position="71"/>
        <end position="252"/>
    </location>
</feature>
<dbReference type="InterPro" id="IPR006094">
    <property type="entry name" value="Oxid_FAD_bind_N"/>
</dbReference>
<dbReference type="EC" id="1.1.99.39" evidence="6"/>
<dbReference type="Pfam" id="PF02913">
    <property type="entry name" value="FAD-oxidase_C"/>
    <property type="match status" value="2"/>
</dbReference>
<dbReference type="PANTHER" id="PTHR43716:SF1">
    <property type="entry name" value="D-2-HYDROXYGLUTARATE DEHYDROGENASE, MITOCHONDRIAL"/>
    <property type="match status" value="1"/>
</dbReference>
<dbReference type="SUPFAM" id="SSF56176">
    <property type="entry name" value="FAD-binding/transporter-associated domain-like"/>
    <property type="match status" value="1"/>
</dbReference>
<comment type="catalytic activity">
    <reaction evidence="9">
        <text>(R)-malate + A = oxaloacetate + AH2</text>
        <dbReference type="Rhea" id="RHEA:67460"/>
        <dbReference type="ChEBI" id="CHEBI:13193"/>
        <dbReference type="ChEBI" id="CHEBI:15588"/>
        <dbReference type="ChEBI" id="CHEBI:16452"/>
        <dbReference type="ChEBI" id="CHEBI:17499"/>
    </reaction>
    <physiologicalReaction direction="left-to-right" evidence="9">
        <dbReference type="Rhea" id="RHEA:67461"/>
    </physiologicalReaction>
</comment>
<dbReference type="InterPro" id="IPR016166">
    <property type="entry name" value="FAD-bd_PCMH"/>
</dbReference>
<dbReference type="GO" id="GO:0005739">
    <property type="term" value="C:mitochondrion"/>
    <property type="evidence" value="ECO:0007669"/>
    <property type="project" value="TreeGrafter"/>
</dbReference>